<dbReference type="GO" id="GO:0008932">
    <property type="term" value="F:lytic endotransglycosylase activity"/>
    <property type="evidence" value="ECO:0007669"/>
    <property type="project" value="UniProtKB-UniRule"/>
</dbReference>
<evidence type="ECO:0000256" key="1">
    <source>
        <dbReference type="ARBA" id="ARBA00022475"/>
    </source>
</evidence>
<keyword evidence="5 7" id="KW-0456">Lyase</keyword>
<dbReference type="GO" id="GO:0009252">
    <property type="term" value="P:peptidoglycan biosynthetic process"/>
    <property type="evidence" value="ECO:0007669"/>
    <property type="project" value="UniProtKB-UniRule"/>
</dbReference>
<comment type="catalytic activity">
    <reaction evidence="7">
        <text>a peptidoglycan chain = a peptidoglycan chain with N-acetyl-1,6-anhydromuramyl-[peptide] at the reducing end + a peptidoglycan chain with N-acetylglucosamine at the non-reducing end.</text>
        <dbReference type="EC" id="4.2.2.29"/>
    </reaction>
</comment>
<dbReference type="InterPro" id="IPR003770">
    <property type="entry name" value="MLTG-like"/>
</dbReference>
<dbReference type="HAMAP" id="MF_02065">
    <property type="entry name" value="MltG"/>
    <property type="match status" value="1"/>
</dbReference>
<evidence type="ECO:0000256" key="2">
    <source>
        <dbReference type="ARBA" id="ARBA00022692"/>
    </source>
</evidence>
<gene>
    <name evidence="7 8" type="primary">mltG</name>
    <name evidence="8" type="ORF">F7D95_05585</name>
</gene>
<evidence type="ECO:0000313" key="9">
    <source>
        <dbReference type="Proteomes" id="UP000442105"/>
    </source>
</evidence>
<name>A0AA90ZJS0_9BACT</name>
<feature type="transmembrane region" description="Helical" evidence="7">
    <location>
        <begin position="38"/>
        <end position="57"/>
    </location>
</feature>
<organism evidence="8 9">
    <name type="scientific">Segatella copri</name>
    <dbReference type="NCBI Taxonomy" id="165179"/>
    <lineage>
        <taxon>Bacteria</taxon>
        <taxon>Pseudomonadati</taxon>
        <taxon>Bacteroidota</taxon>
        <taxon>Bacteroidia</taxon>
        <taxon>Bacteroidales</taxon>
        <taxon>Prevotellaceae</taxon>
        <taxon>Segatella</taxon>
    </lineage>
</organism>
<dbReference type="PANTHER" id="PTHR30518:SF2">
    <property type="entry name" value="ENDOLYTIC MUREIN TRANSGLYCOSYLASE"/>
    <property type="match status" value="1"/>
</dbReference>
<dbReference type="PANTHER" id="PTHR30518">
    <property type="entry name" value="ENDOLYTIC MUREIN TRANSGLYCOSYLASE"/>
    <property type="match status" value="1"/>
</dbReference>
<keyword evidence="6 7" id="KW-0961">Cell wall biogenesis/degradation</keyword>
<dbReference type="Gene3D" id="3.30.160.60">
    <property type="entry name" value="Classic Zinc Finger"/>
    <property type="match status" value="1"/>
</dbReference>
<dbReference type="Proteomes" id="UP000442105">
    <property type="component" value="Unassembled WGS sequence"/>
</dbReference>
<dbReference type="AlphaFoldDB" id="A0AA90ZJS0"/>
<dbReference type="Pfam" id="PF02618">
    <property type="entry name" value="YceG"/>
    <property type="match status" value="1"/>
</dbReference>
<reference evidence="9" key="1">
    <citation type="submission" date="2019-09" db="EMBL/GenBank/DDBJ databases">
        <title>Distinct polysaccharide growth profiles of human intestinal Prevotella copri isolates.</title>
        <authorList>
            <person name="Fehlner-Peach H."/>
            <person name="Magnabosco C."/>
            <person name="Raghavan V."/>
            <person name="Scher J.U."/>
            <person name="Tett A."/>
            <person name="Cox L.M."/>
            <person name="Gottsegen C."/>
            <person name="Watters A."/>
            <person name="Wiltshire- Gordon J.D."/>
            <person name="Segata N."/>
            <person name="Bonneau R."/>
            <person name="Littman D.R."/>
        </authorList>
    </citation>
    <scope>NUCLEOTIDE SEQUENCE [LARGE SCALE GENOMIC DNA]</scope>
    <source>
        <strain evidence="9">iAQ1179</strain>
    </source>
</reference>
<keyword evidence="1 7" id="KW-1003">Cell membrane</keyword>
<evidence type="ECO:0000256" key="5">
    <source>
        <dbReference type="ARBA" id="ARBA00023239"/>
    </source>
</evidence>
<proteinExistence type="inferred from homology"/>
<evidence type="ECO:0000313" key="8">
    <source>
        <dbReference type="EMBL" id="MQN12302.1"/>
    </source>
</evidence>
<comment type="similarity">
    <text evidence="7">Belongs to the transglycosylase MltG family.</text>
</comment>
<dbReference type="GO" id="GO:0071555">
    <property type="term" value="P:cell wall organization"/>
    <property type="evidence" value="ECO:0007669"/>
    <property type="project" value="UniProtKB-KW"/>
</dbReference>
<dbReference type="CDD" id="cd08010">
    <property type="entry name" value="MltG_like"/>
    <property type="match status" value="1"/>
</dbReference>
<evidence type="ECO:0000256" key="4">
    <source>
        <dbReference type="ARBA" id="ARBA00023136"/>
    </source>
</evidence>
<feature type="site" description="Important for catalytic activity" evidence="7">
    <location>
        <position position="247"/>
    </location>
</feature>
<comment type="function">
    <text evidence="7">Functions as a peptidoglycan terminase that cleaves nascent peptidoglycan strands endolytically to terminate their elongation.</text>
</comment>
<dbReference type="NCBIfam" id="TIGR00247">
    <property type="entry name" value="endolytic transglycosylase MltG"/>
    <property type="match status" value="1"/>
</dbReference>
<comment type="subcellular location">
    <subcellularLocation>
        <location evidence="7">Cell membrane</location>
        <topology evidence="7">Single-pass membrane protein</topology>
    </subcellularLocation>
</comment>
<sequence length="378" mass="43729">MFQEEQIKFKDEQKYFKKKRKCFKLIKKMKKKKTTSKFYLYGAIGCIAVIAIVGYLYCFSSFSKSSETKYVYIDADDNIDSVYNKVQPIAKSIPMQAFRTLTLHSGYADHIRTGRYAIHPGDGALKVWRHMKNGLQEPVNLTIPSVRTIDKLAVELSKKLMLDSTEIKKALTDEAVCEKMGYDTATIACMFIPNTYDIYWNVSIEKFLERMKKESDKFWNFERTEKAKTMKLTPNQVITLASIVDEETANNGEKPMIAGMYYNRLMLRNAEYPEGMPLQADPTIKFAWKRFELKRIYNNLLYIKSPYNTYKNPGLPPGPIRIPSVAGIDAVLNHVKHEYLYMCAKEDFSGTHNFARTYQEHLQNAAKYSKALNERGIK</sequence>
<keyword evidence="3 7" id="KW-1133">Transmembrane helix</keyword>
<evidence type="ECO:0000256" key="6">
    <source>
        <dbReference type="ARBA" id="ARBA00023316"/>
    </source>
</evidence>
<comment type="caution">
    <text evidence="8">The sequence shown here is derived from an EMBL/GenBank/DDBJ whole genome shotgun (WGS) entry which is preliminary data.</text>
</comment>
<accession>A0AA90ZJS0</accession>
<keyword evidence="2 7" id="KW-0812">Transmembrane</keyword>
<evidence type="ECO:0000256" key="7">
    <source>
        <dbReference type="HAMAP-Rule" id="MF_02065"/>
    </source>
</evidence>
<protein>
    <recommendedName>
        <fullName evidence="7">Endolytic murein transglycosylase</fullName>
        <ecNumber evidence="7">4.2.2.29</ecNumber>
    </recommendedName>
    <alternativeName>
        <fullName evidence="7">Peptidoglycan lytic transglycosylase</fullName>
    </alternativeName>
    <alternativeName>
        <fullName evidence="7">Peptidoglycan polymerization terminase</fullName>
    </alternativeName>
</protein>
<keyword evidence="4 7" id="KW-0472">Membrane</keyword>
<dbReference type="EC" id="4.2.2.29" evidence="7"/>
<dbReference type="GO" id="GO:0005886">
    <property type="term" value="C:plasma membrane"/>
    <property type="evidence" value="ECO:0007669"/>
    <property type="project" value="UniProtKB-SubCell"/>
</dbReference>
<evidence type="ECO:0000256" key="3">
    <source>
        <dbReference type="ARBA" id="ARBA00022989"/>
    </source>
</evidence>
<dbReference type="EMBL" id="VZCW01000142">
    <property type="protein sequence ID" value="MQN12302.1"/>
    <property type="molecule type" value="Genomic_DNA"/>
</dbReference>